<evidence type="ECO:0000313" key="2">
    <source>
        <dbReference type="EMBL" id="EFP03225.1"/>
    </source>
</evidence>
<dbReference type="AlphaFoldDB" id="E3LNE4"/>
<feature type="transmembrane region" description="Helical" evidence="1">
    <location>
        <begin position="122"/>
        <end position="144"/>
    </location>
</feature>
<dbReference type="HOGENOM" id="CLU_1379275_0_0_1"/>
<feature type="transmembrane region" description="Helical" evidence="1">
    <location>
        <begin position="87"/>
        <end position="110"/>
    </location>
</feature>
<accession>E3LNE4</accession>
<dbReference type="Proteomes" id="UP000008281">
    <property type="component" value="Unassembled WGS sequence"/>
</dbReference>
<protein>
    <submittedName>
        <fullName evidence="2">Uncharacterized protein</fullName>
    </submittedName>
</protein>
<evidence type="ECO:0000256" key="1">
    <source>
        <dbReference type="SAM" id="Phobius"/>
    </source>
</evidence>
<keyword evidence="1" id="KW-1133">Transmembrane helix</keyword>
<organism evidence="3">
    <name type="scientific">Caenorhabditis remanei</name>
    <name type="common">Caenorhabditis vulgaris</name>
    <dbReference type="NCBI Taxonomy" id="31234"/>
    <lineage>
        <taxon>Eukaryota</taxon>
        <taxon>Metazoa</taxon>
        <taxon>Ecdysozoa</taxon>
        <taxon>Nematoda</taxon>
        <taxon>Chromadorea</taxon>
        <taxon>Rhabditida</taxon>
        <taxon>Rhabditina</taxon>
        <taxon>Rhabditomorpha</taxon>
        <taxon>Rhabditoidea</taxon>
        <taxon>Rhabditidae</taxon>
        <taxon>Peloderinae</taxon>
        <taxon>Caenorhabditis</taxon>
    </lineage>
</organism>
<dbReference type="InParanoid" id="E3LNE4"/>
<keyword evidence="1" id="KW-0472">Membrane</keyword>
<feature type="transmembrane region" description="Helical" evidence="1">
    <location>
        <begin position="49"/>
        <end position="75"/>
    </location>
</feature>
<evidence type="ECO:0000313" key="3">
    <source>
        <dbReference type="Proteomes" id="UP000008281"/>
    </source>
</evidence>
<keyword evidence="1" id="KW-0812">Transmembrane</keyword>
<feature type="transmembrane region" description="Helical" evidence="1">
    <location>
        <begin position="21"/>
        <end position="43"/>
    </location>
</feature>
<sequence>MMILVFLELSVMLFGIRKVRNLALFTIPLFLIAKFSLIFHVFVFEIFHVAIHIAVMDNIIHMTTVFLLMALLFRWITKSFKIDQPKFCIIFHSIVIVSIFSITQSVQILADILQNKHDSSISFVYCSFYMYYLPYTWILSVYFCNWTPIQKWIQNQEITSSDIPEVQMETVSSNSVQRRASIDTTVSHISLAEINVVI</sequence>
<name>E3LNE4_CAERE</name>
<dbReference type="EMBL" id="DS268411">
    <property type="protein sequence ID" value="EFP03225.1"/>
    <property type="molecule type" value="Genomic_DNA"/>
</dbReference>
<reference evidence="2" key="1">
    <citation type="submission" date="2007-07" db="EMBL/GenBank/DDBJ databases">
        <title>PCAP assembly of the Caenorhabditis remanei genome.</title>
        <authorList>
            <consortium name="The Caenorhabditis remanei Sequencing Consortium"/>
            <person name="Wilson R.K."/>
        </authorList>
    </citation>
    <scope>NUCLEOTIDE SEQUENCE [LARGE SCALE GENOMIC DNA]</scope>
    <source>
        <strain evidence="2">PB4641</strain>
    </source>
</reference>
<proteinExistence type="predicted"/>
<gene>
    <name evidence="2" type="ORF">CRE_28641</name>
</gene>
<keyword evidence="3" id="KW-1185">Reference proteome</keyword>